<proteinExistence type="predicted"/>
<sequence>MDQQTKSDILDADNESKVRSIQVDEDIMELESEEDADSPFLREETYKHVDNEDALLYISIANSE</sequence>
<dbReference type="WBParaSite" id="nRc.2.0.1.t42751-RA">
    <property type="protein sequence ID" value="nRc.2.0.1.t42751-RA"/>
    <property type="gene ID" value="nRc.2.0.1.g42751"/>
</dbReference>
<dbReference type="AlphaFoldDB" id="A0A915KUZ3"/>
<reference evidence="2" key="1">
    <citation type="submission" date="2022-11" db="UniProtKB">
        <authorList>
            <consortium name="WormBaseParasite"/>
        </authorList>
    </citation>
    <scope>IDENTIFICATION</scope>
</reference>
<accession>A0A915KUZ3</accession>
<evidence type="ECO:0000313" key="2">
    <source>
        <dbReference type="WBParaSite" id="nRc.2.0.1.t42751-RA"/>
    </source>
</evidence>
<organism evidence="1 2">
    <name type="scientific">Romanomermis culicivorax</name>
    <name type="common">Nematode worm</name>
    <dbReference type="NCBI Taxonomy" id="13658"/>
    <lineage>
        <taxon>Eukaryota</taxon>
        <taxon>Metazoa</taxon>
        <taxon>Ecdysozoa</taxon>
        <taxon>Nematoda</taxon>
        <taxon>Enoplea</taxon>
        <taxon>Dorylaimia</taxon>
        <taxon>Mermithida</taxon>
        <taxon>Mermithoidea</taxon>
        <taxon>Mermithidae</taxon>
        <taxon>Romanomermis</taxon>
    </lineage>
</organism>
<dbReference type="Proteomes" id="UP000887565">
    <property type="component" value="Unplaced"/>
</dbReference>
<evidence type="ECO:0000313" key="1">
    <source>
        <dbReference type="Proteomes" id="UP000887565"/>
    </source>
</evidence>
<name>A0A915KUZ3_ROMCU</name>
<keyword evidence="1" id="KW-1185">Reference proteome</keyword>
<protein>
    <submittedName>
        <fullName evidence="2">Uncharacterized protein</fullName>
    </submittedName>
</protein>